<comment type="catalytic activity">
    <reaction evidence="12">
        <text>small RNA 3'-end nucleotide + S-adenosyl-L-methionine = small RNA 3'-end 2'-O-methylnucleotide + S-adenosyl-L-homocysteine + H(+)</text>
        <dbReference type="Rhea" id="RHEA:37887"/>
        <dbReference type="Rhea" id="RHEA-COMP:10415"/>
        <dbReference type="Rhea" id="RHEA-COMP:10416"/>
        <dbReference type="ChEBI" id="CHEBI:15378"/>
        <dbReference type="ChEBI" id="CHEBI:57856"/>
        <dbReference type="ChEBI" id="CHEBI:59789"/>
        <dbReference type="ChEBI" id="CHEBI:74896"/>
        <dbReference type="ChEBI" id="CHEBI:74898"/>
        <dbReference type="EC" id="2.1.1.386"/>
    </reaction>
</comment>
<sequence>MDPISESEELRVSFYPELFLQRRVWVLNILRREGITQVLDVGCGEGELLSTLCQPAPWLAPPPIEVLSPVIENTPTQTAPDSPVFNDEDIPNLHITSLHGLDVSAADLDFAIKAATPINLDARDVDELLQDRITPYMPYSNGIQRWEELRAKVWKGGLETINEEFVGIECISAMEVIEHLPPNIFPAFAPMLLGVYHPEFLLITTPSYTFNARFTAPDAPPSARKGFPDPTGRTDRIFRHDDHKFEWTREEFTAWCNETAAEWGYKVVETSIGRAMTLDPWGRDDELRGASSVAMFRRLPTTDNKLLEEKGRAAIAGLALTHAPHEVLADHLHPAHPASTKPRTLEDIAVRIKAKMESYREVFMRVEELWFEKEIAAVCGGWIELMVRAVEQCPDLCLKREGGSKRRDSWSIELVAGVGHLPLLADGNTSVDCIPPGWIPGEALPDSDEEDEDSEFEETNAEDGDVSAQTSDADVEEASDDEITVHDKRPYPWETVSKDNGKKPEHAWARASTETGGWADYDSSEDAARWGGGGHKSTWSSAAGWEGDDDTTS</sequence>
<dbReference type="AlphaFoldDB" id="A0A8H5F820"/>
<dbReference type="GO" id="GO:0046872">
    <property type="term" value="F:metal ion binding"/>
    <property type="evidence" value="ECO:0007669"/>
    <property type="project" value="UniProtKB-KW"/>
</dbReference>
<keyword evidence="15" id="KW-1185">Reference proteome</keyword>
<proteinExistence type="inferred from homology"/>
<dbReference type="PANTHER" id="PTHR21404:SF3">
    <property type="entry name" value="SMALL RNA 2'-O-METHYLTRANSFERASE"/>
    <property type="match status" value="1"/>
</dbReference>
<dbReference type="GO" id="GO:0005634">
    <property type="term" value="C:nucleus"/>
    <property type="evidence" value="ECO:0007669"/>
    <property type="project" value="TreeGrafter"/>
</dbReference>
<evidence type="ECO:0000256" key="12">
    <source>
        <dbReference type="ARBA" id="ARBA00048418"/>
    </source>
</evidence>
<evidence type="ECO:0000313" key="14">
    <source>
        <dbReference type="EMBL" id="KAF5327146.1"/>
    </source>
</evidence>
<protein>
    <recommendedName>
        <fullName evidence="3">Small RNA 2'-O-methyltransferase</fullName>
        <ecNumber evidence="11">2.1.1.386</ecNumber>
    </recommendedName>
</protein>
<evidence type="ECO:0000256" key="4">
    <source>
        <dbReference type="ARBA" id="ARBA00022603"/>
    </source>
</evidence>
<keyword evidence="9" id="KW-0694">RNA-binding</keyword>
<dbReference type="GO" id="GO:0030422">
    <property type="term" value="P:siRNA processing"/>
    <property type="evidence" value="ECO:0007669"/>
    <property type="project" value="TreeGrafter"/>
</dbReference>
<evidence type="ECO:0000256" key="1">
    <source>
        <dbReference type="ARBA" id="ARBA00001946"/>
    </source>
</evidence>
<evidence type="ECO:0000256" key="9">
    <source>
        <dbReference type="ARBA" id="ARBA00022884"/>
    </source>
</evidence>
<dbReference type="SUPFAM" id="SSF53335">
    <property type="entry name" value="S-adenosyl-L-methionine-dependent methyltransferases"/>
    <property type="match status" value="1"/>
</dbReference>
<evidence type="ECO:0000256" key="11">
    <source>
        <dbReference type="ARBA" id="ARBA00035025"/>
    </source>
</evidence>
<dbReference type="EC" id="2.1.1.386" evidence="11"/>
<dbReference type="GO" id="GO:0001510">
    <property type="term" value="P:RNA methylation"/>
    <property type="evidence" value="ECO:0007669"/>
    <property type="project" value="InterPro"/>
</dbReference>
<feature type="compositionally biased region" description="Basic and acidic residues" evidence="13">
    <location>
        <begin position="483"/>
        <end position="508"/>
    </location>
</feature>
<dbReference type="GO" id="GO:0003723">
    <property type="term" value="F:RNA binding"/>
    <property type="evidence" value="ECO:0007669"/>
    <property type="project" value="UniProtKB-KW"/>
</dbReference>
<comment type="similarity">
    <text evidence="2">Belongs to the methyltransferase superfamily. HEN1 family.</text>
</comment>
<comment type="caution">
    <text evidence="14">The sequence shown here is derived from an EMBL/GenBank/DDBJ whole genome shotgun (WGS) entry which is preliminary data.</text>
</comment>
<feature type="region of interest" description="Disordered" evidence="13">
    <location>
        <begin position="436"/>
        <end position="553"/>
    </location>
</feature>
<accession>A0A8H5F820</accession>
<evidence type="ECO:0000256" key="5">
    <source>
        <dbReference type="ARBA" id="ARBA00022679"/>
    </source>
</evidence>
<evidence type="ECO:0000256" key="10">
    <source>
        <dbReference type="ARBA" id="ARBA00023158"/>
    </source>
</evidence>
<dbReference type="InterPro" id="IPR029063">
    <property type="entry name" value="SAM-dependent_MTases_sf"/>
</dbReference>
<dbReference type="InterPro" id="IPR026610">
    <property type="entry name" value="Hen1"/>
</dbReference>
<dbReference type="Gene3D" id="3.40.50.150">
    <property type="entry name" value="Vaccinia Virus protein VP39"/>
    <property type="match status" value="1"/>
</dbReference>
<evidence type="ECO:0000256" key="2">
    <source>
        <dbReference type="ARBA" id="ARBA00009026"/>
    </source>
</evidence>
<evidence type="ECO:0000256" key="7">
    <source>
        <dbReference type="ARBA" id="ARBA00022723"/>
    </source>
</evidence>
<keyword evidence="5" id="KW-0808">Transferase</keyword>
<keyword evidence="7" id="KW-0479">Metal-binding</keyword>
<keyword evidence="10" id="KW-0943">RNA-mediated gene silencing</keyword>
<organism evidence="14 15">
    <name type="scientific">Psilocybe cf. subviscida</name>
    <dbReference type="NCBI Taxonomy" id="2480587"/>
    <lineage>
        <taxon>Eukaryota</taxon>
        <taxon>Fungi</taxon>
        <taxon>Dikarya</taxon>
        <taxon>Basidiomycota</taxon>
        <taxon>Agaricomycotina</taxon>
        <taxon>Agaricomycetes</taxon>
        <taxon>Agaricomycetidae</taxon>
        <taxon>Agaricales</taxon>
        <taxon>Agaricineae</taxon>
        <taxon>Strophariaceae</taxon>
        <taxon>Psilocybe</taxon>
    </lineage>
</organism>
<dbReference type="GO" id="GO:0005737">
    <property type="term" value="C:cytoplasm"/>
    <property type="evidence" value="ECO:0007669"/>
    <property type="project" value="TreeGrafter"/>
</dbReference>
<evidence type="ECO:0000256" key="6">
    <source>
        <dbReference type="ARBA" id="ARBA00022691"/>
    </source>
</evidence>
<name>A0A8H5F820_9AGAR</name>
<evidence type="ECO:0000256" key="8">
    <source>
        <dbReference type="ARBA" id="ARBA00022842"/>
    </source>
</evidence>
<dbReference type="OrthoDB" id="2154311at2759"/>
<dbReference type="Proteomes" id="UP000567179">
    <property type="component" value="Unassembled WGS sequence"/>
</dbReference>
<comment type="cofactor">
    <cofactor evidence="1">
        <name>Mg(2+)</name>
        <dbReference type="ChEBI" id="CHEBI:18420"/>
    </cofactor>
</comment>
<reference evidence="14 15" key="1">
    <citation type="journal article" date="2020" name="ISME J.">
        <title>Uncovering the hidden diversity of litter-decomposition mechanisms in mushroom-forming fungi.</title>
        <authorList>
            <person name="Floudas D."/>
            <person name="Bentzer J."/>
            <person name="Ahren D."/>
            <person name="Johansson T."/>
            <person name="Persson P."/>
            <person name="Tunlid A."/>
        </authorList>
    </citation>
    <scope>NUCLEOTIDE SEQUENCE [LARGE SCALE GENOMIC DNA]</scope>
    <source>
        <strain evidence="14 15">CBS 101986</strain>
    </source>
</reference>
<evidence type="ECO:0000256" key="13">
    <source>
        <dbReference type="SAM" id="MobiDB-lite"/>
    </source>
</evidence>
<keyword evidence="4" id="KW-0489">Methyltransferase</keyword>
<feature type="compositionally biased region" description="Acidic residues" evidence="13">
    <location>
        <begin position="473"/>
        <end position="482"/>
    </location>
</feature>
<keyword evidence="6" id="KW-0949">S-adenosyl-L-methionine</keyword>
<evidence type="ECO:0000313" key="15">
    <source>
        <dbReference type="Proteomes" id="UP000567179"/>
    </source>
</evidence>
<evidence type="ECO:0000256" key="3">
    <source>
        <dbReference type="ARBA" id="ARBA00021330"/>
    </source>
</evidence>
<dbReference type="GO" id="GO:0090486">
    <property type="term" value="F:small RNA 2'-O-methyltransferase activity"/>
    <property type="evidence" value="ECO:0007669"/>
    <property type="project" value="UniProtKB-EC"/>
</dbReference>
<feature type="compositionally biased region" description="Acidic residues" evidence="13">
    <location>
        <begin position="445"/>
        <end position="465"/>
    </location>
</feature>
<dbReference type="PANTHER" id="PTHR21404">
    <property type="entry name" value="HEN1"/>
    <property type="match status" value="1"/>
</dbReference>
<keyword evidence="8" id="KW-0460">Magnesium</keyword>
<gene>
    <name evidence="14" type="ORF">D9619_004099</name>
</gene>
<dbReference type="EMBL" id="JAACJJ010000014">
    <property type="protein sequence ID" value="KAF5327146.1"/>
    <property type="molecule type" value="Genomic_DNA"/>
</dbReference>